<comment type="caution">
    <text evidence="1">The sequence shown here is derived from an EMBL/GenBank/DDBJ whole genome shotgun (WGS) entry which is preliminary data.</text>
</comment>
<protein>
    <submittedName>
        <fullName evidence="1">Uncharacterized protein</fullName>
    </submittedName>
</protein>
<evidence type="ECO:0000313" key="2">
    <source>
        <dbReference type="Proteomes" id="UP001054945"/>
    </source>
</evidence>
<accession>A0AAV4WCR4</accession>
<sequence length="105" mass="11773">MYSLCQFLYPPSKAQTGAPVTQQVYIPNHSRTLANVQTLQLLSTKIEGCRQPAILIFNHCPCILVLALAKPILPHTVLPTLYHLQMSIHPAPPPAYPTRQIKIHR</sequence>
<organism evidence="1 2">
    <name type="scientific">Caerostris extrusa</name>
    <name type="common">Bark spider</name>
    <name type="synonym">Caerostris bankana</name>
    <dbReference type="NCBI Taxonomy" id="172846"/>
    <lineage>
        <taxon>Eukaryota</taxon>
        <taxon>Metazoa</taxon>
        <taxon>Ecdysozoa</taxon>
        <taxon>Arthropoda</taxon>
        <taxon>Chelicerata</taxon>
        <taxon>Arachnida</taxon>
        <taxon>Araneae</taxon>
        <taxon>Araneomorphae</taxon>
        <taxon>Entelegynae</taxon>
        <taxon>Araneoidea</taxon>
        <taxon>Araneidae</taxon>
        <taxon>Caerostris</taxon>
    </lineage>
</organism>
<reference evidence="1 2" key="1">
    <citation type="submission" date="2021-06" db="EMBL/GenBank/DDBJ databases">
        <title>Caerostris extrusa draft genome.</title>
        <authorList>
            <person name="Kono N."/>
            <person name="Arakawa K."/>
        </authorList>
    </citation>
    <scope>NUCLEOTIDE SEQUENCE [LARGE SCALE GENOMIC DNA]</scope>
</reference>
<gene>
    <name evidence="1" type="ORF">CEXT_467151</name>
</gene>
<dbReference type="Proteomes" id="UP001054945">
    <property type="component" value="Unassembled WGS sequence"/>
</dbReference>
<dbReference type="EMBL" id="BPLR01016028">
    <property type="protein sequence ID" value="GIY80592.1"/>
    <property type="molecule type" value="Genomic_DNA"/>
</dbReference>
<keyword evidence="2" id="KW-1185">Reference proteome</keyword>
<name>A0AAV4WCR4_CAEEX</name>
<proteinExistence type="predicted"/>
<evidence type="ECO:0000313" key="1">
    <source>
        <dbReference type="EMBL" id="GIY80592.1"/>
    </source>
</evidence>
<dbReference type="AlphaFoldDB" id="A0AAV4WCR4"/>